<dbReference type="CDD" id="cd01722">
    <property type="entry name" value="Sm_F"/>
    <property type="match status" value="1"/>
</dbReference>
<dbReference type="PANTHER" id="PTHR11021">
    <property type="entry name" value="SMALL NUCLEAR RIBONUCLEOPROTEIN F SNRNP-F"/>
    <property type="match status" value="1"/>
</dbReference>
<dbReference type="FunFam" id="2.30.30.100:FF:000011">
    <property type="entry name" value="small nuclear ribonucleoprotein F"/>
    <property type="match status" value="1"/>
</dbReference>
<dbReference type="STRING" id="1890683.A0A427YEE1"/>
<evidence type="ECO:0000256" key="1">
    <source>
        <dbReference type="ARBA" id="ARBA00004123"/>
    </source>
</evidence>
<dbReference type="EMBL" id="RSCD01000014">
    <property type="protein sequence ID" value="RSH89403.1"/>
    <property type="molecule type" value="Genomic_DNA"/>
</dbReference>
<evidence type="ECO:0000256" key="8">
    <source>
        <dbReference type="ARBA" id="ARBA00023274"/>
    </source>
</evidence>
<dbReference type="InterPro" id="IPR034100">
    <property type="entry name" value="Sm_F"/>
</dbReference>
<dbReference type="InterPro" id="IPR001163">
    <property type="entry name" value="Sm_dom_euk/arc"/>
</dbReference>
<evidence type="ECO:0000256" key="3">
    <source>
        <dbReference type="ARBA" id="ARBA00022664"/>
    </source>
</evidence>
<evidence type="ECO:0000256" key="5">
    <source>
        <dbReference type="ARBA" id="ARBA00022884"/>
    </source>
</evidence>
<dbReference type="PANTHER" id="PTHR11021:SF0">
    <property type="entry name" value="SMALL NUCLEAR RIBONUCLEOPROTEIN F"/>
    <property type="match status" value="1"/>
</dbReference>
<comment type="caution">
    <text evidence="11">The sequence shown here is derived from an EMBL/GenBank/DDBJ whole genome shotgun (WGS) entry which is preliminary data.</text>
</comment>
<dbReference type="AlphaFoldDB" id="A0A427YEE1"/>
<accession>A0A427YEE1</accession>
<evidence type="ECO:0000259" key="10">
    <source>
        <dbReference type="PROSITE" id="PS52002"/>
    </source>
</evidence>
<gene>
    <name evidence="11" type="ORF">EHS25_002515</name>
</gene>
<dbReference type="GO" id="GO:0005685">
    <property type="term" value="C:U1 snRNP"/>
    <property type="evidence" value="ECO:0007669"/>
    <property type="project" value="TreeGrafter"/>
</dbReference>
<name>A0A427YEE1_9TREE</name>
<dbReference type="GO" id="GO:0000398">
    <property type="term" value="P:mRNA splicing, via spliceosome"/>
    <property type="evidence" value="ECO:0007669"/>
    <property type="project" value="InterPro"/>
</dbReference>
<evidence type="ECO:0000256" key="6">
    <source>
        <dbReference type="ARBA" id="ARBA00023187"/>
    </source>
</evidence>
<dbReference type="Pfam" id="PF01423">
    <property type="entry name" value="LSM"/>
    <property type="match status" value="1"/>
</dbReference>
<evidence type="ECO:0000256" key="9">
    <source>
        <dbReference type="ARBA" id="ARBA00030144"/>
    </source>
</evidence>
<dbReference type="PROSITE" id="PS52002">
    <property type="entry name" value="SM"/>
    <property type="match status" value="1"/>
</dbReference>
<dbReference type="GO" id="GO:0071013">
    <property type="term" value="C:catalytic step 2 spliceosome"/>
    <property type="evidence" value="ECO:0007669"/>
    <property type="project" value="TreeGrafter"/>
</dbReference>
<evidence type="ECO:0000256" key="2">
    <source>
        <dbReference type="ARBA" id="ARBA00007927"/>
    </source>
</evidence>
<comment type="subcellular location">
    <subcellularLocation>
        <location evidence="1">Nucleus</location>
    </subcellularLocation>
</comment>
<evidence type="ECO:0000313" key="11">
    <source>
        <dbReference type="EMBL" id="RSH89403.1"/>
    </source>
</evidence>
<dbReference type="SMART" id="SM00651">
    <property type="entry name" value="Sm"/>
    <property type="match status" value="1"/>
</dbReference>
<dbReference type="SUPFAM" id="SSF50182">
    <property type="entry name" value="Sm-like ribonucleoproteins"/>
    <property type="match status" value="1"/>
</dbReference>
<keyword evidence="8" id="KW-0687">Ribonucleoprotein</keyword>
<proteinExistence type="inferred from homology"/>
<dbReference type="GO" id="GO:0034715">
    <property type="term" value="C:pICln-Sm protein complex"/>
    <property type="evidence" value="ECO:0007669"/>
    <property type="project" value="TreeGrafter"/>
</dbReference>
<keyword evidence="4" id="KW-0747">Spliceosome</keyword>
<sequence>MSAIAPVNPKPFLQDLTGKVVYVRLKWGLEYKGYLVSTDGYMNLQLANTEEIENGRSNGTLGEVFIRCNNVLYIRYVEAILFRTRSSLTGHPLVCAYVPTTNVYLASSTPVPDGIPLACSILNPESKDKAKMDED</sequence>
<dbReference type="Proteomes" id="UP000279259">
    <property type="component" value="Unassembled WGS sequence"/>
</dbReference>
<dbReference type="InterPro" id="IPR010920">
    <property type="entry name" value="LSM_dom_sf"/>
</dbReference>
<evidence type="ECO:0000256" key="7">
    <source>
        <dbReference type="ARBA" id="ARBA00023242"/>
    </source>
</evidence>
<keyword evidence="12" id="KW-1185">Reference proteome</keyword>
<dbReference type="GO" id="GO:0003723">
    <property type="term" value="F:RNA binding"/>
    <property type="evidence" value="ECO:0007669"/>
    <property type="project" value="UniProtKB-KW"/>
</dbReference>
<evidence type="ECO:0000256" key="4">
    <source>
        <dbReference type="ARBA" id="ARBA00022728"/>
    </source>
</evidence>
<organism evidence="11 12">
    <name type="scientific">Saitozyma podzolica</name>
    <dbReference type="NCBI Taxonomy" id="1890683"/>
    <lineage>
        <taxon>Eukaryota</taxon>
        <taxon>Fungi</taxon>
        <taxon>Dikarya</taxon>
        <taxon>Basidiomycota</taxon>
        <taxon>Agaricomycotina</taxon>
        <taxon>Tremellomycetes</taxon>
        <taxon>Tremellales</taxon>
        <taxon>Trimorphomycetaceae</taxon>
        <taxon>Saitozyma</taxon>
    </lineage>
</organism>
<keyword evidence="7" id="KW-0539">Nucleus</keyword>
<dbReference type="Gene3D" id="2.30.30.100">
    <property type="match status" value="1"/>
</dbReference>
<keyword evidence="6" id="KW-0508">mRNA splicing</keyword>
<feature type="domain" description="Sm" evidence="10">
    <location>
        <begin position="8"/>
        <end position="80"/>
    </location>
</feature>
<dbReference type="InterPro" id="IPR047575">
    <property type="entry name" value="Sm"/>
</dbReference>
<keyword evidence="3" id="KW-0507">mRNA processing</keyword>
<evidence type="ECO:0000313" key="12">
    <source>
        <dbReference type="Proteomes" id="UP000279259"/>
    </source>
</evidence>
<reference evidence="11 12" key="1">
    <citation type="submission" date="2018-11" db="EMBL/GenBank/DDBJ databases">
        <title>Genome sequence of Saitozyma podzolica DSM 27192.</title>
        <authorList>
            <person name="Aliyu H."/>
            <person name="Gorte O."/>
            <person name="Ochsenreither K."/>
        </authorList>
    </citation>
    <scope>NUCLEOTIDE SEQUENCE [LARGE SCALE GENOMIC DNA]</scope>
    <source>
        <strain evidence="11 12">DSM 27192</strain>
    </source>
</reference>
<dbReference type="InterPro" id="IPR016487">
    <property type="entry name" value="Lsm6/sSmF"/>
</dbReference>
<keyword evidence="5" id="KW-0694">RNA-binding</keyword>
<comment type="similarity">
    <text evidence="2">Belongs to the snRNP Sm proteins family. SmF/LSm6 subfamily.</text>
</comment>
<protein>
    <recommendedName>
        <fullName evidence="9">Sm protein F</fullName>
    </recommendedName>
</protein>
<dbReference type="OrthoDB" id="409625at2759"/>